<dbReference type="Pfam" id="PF09500">
    <property type="entry name" value="YiiD_C"/>
    <property type="match status" value="1"/>
</dbReference>
<evidence type="ECO:0000313" key="2">
    <source>
        <dbReference type="EMBL" id="MEN2788813.1"/>
    </source>
</evidence>
<accession>A0ABU9XZ31</accession>
<proteinExistence type="predicted"/>
<organism evidence="2 3">
    <name type="scientific">Sphingomonas oligophenolica</name>
    <dbReference type="NCBI Taxonomy" id="301154"/>
    <lineage>
        <taxon>Bacteria</taxon>
        <taxon>Pseudomonadati</taxon>
        <taxon>Pseudomonadota</taxon>
        <taxon>Alphaproteobacteria</taxon>
        <taxon>Sphingomonadales</taxon>
        <taxon>Sphingomonadaceae</taxon>
        <taxon>Sphingomonas</taxon>
    </lineage>
</organism>
<gene>
    <name evidence="2" type="ORF">ABC974_04175</name>
</gene>
<keyword evidence="3" id="KW-1185">Reference proteome</keyword>
<dbReference type="InterPro" id="IPR012660">
    <property type="entry name" value="YiiD_C"/>
</dbReference>
<sequence>MEGLACDIVIQSHHMDNDRPITGAFTATSSLADMSAWPEFLKIRTRRRRARVEVQSVLTSGDAVAGGLKGRFVAVLRGGTSSISPQA</sequence>
<comment type="caution">
    <text evidence="2">The sequence shown here is derived from an EMBL/GenBank/DDBJ whole genome shotgun (WGS) entry which is preliminary data.</text>
</comment>
<evidence type="ECO:0000259" key="1">
    <source>
        <dbReference type="Pfam" id="PF09500"/>
    </source>
</evidence>
<protein>
    <submittedName>
        <fullName evidence="2">YiiD C-terminal domain-containing protein</fullName>
    </submittedName>
</protein>
<feature type="domain" description="Thioesterase putative" evidence="1">
    <location>
        <begin position="3"/>
        <end position="75"/>
    </location>
</feature>
<dbReference type="RefSeq" id="WP_343890896.1">
    <property type="nucleotide sequence ID" value="NZ_BAAAEH010000035.1"/>
</dbReference>
<evidence type="ECO:0000313" key="3">
    <source>
        <dbReference type="Proteomes" id="UP001419910"/>
    </source>
</evidence>
<dbReference type="EMBL" id="JBDIME010000002">
    <property type="protein sequence ID" value="MEN2788813.1"/>
    <property type="molecule type" value="Genomic_DNA"/>
</dbReference>
<reference evidence="2 3" key="1">
    <citation type="submission" date="2024-05" db="EMBL/GenBank/DDBJ databases">
        <authorList>
            <person name="Liu Q."/>
            <person name="Xin Y.-H."/>
        </authorList>
    </citation>
    <scope>NUCLEOTIDE SEQUENCE [LARGE SCALE GENOMIC DNA]</scope>
    <source>
        <strain evidence="2 3">CGMCC 1.10181</strain>
    </source>
</reference>
<name>A0ABU9XZ31_9SPHN</name>
<dbReference type="Proteomes" id="UP001419910">
    <property type="component" value="Unassembled WGS sequence"/>
</dbReference>
<dbReference type="Gene3D" id="3.10.129.10">
    <property type="entry name" value="Hotdog Thioesterase"/>
    <property type="match status" value="1"/>
</dbReference>